<feature type="domain" description="Upf1" evidence="6">
    <location>
        <begin position="1"/>
        <end position="138"/>
    </location>
</feature>
<dbReference type="OrthoDB" id="6513042at2759"/>
<evidence type="ECO:0000256" key="3">
    <source>
        <dbReference type="ARBA" id="ARBA00022806"/>
    </source>
</evidence>
<evidence type="ECO:0000256" key="2">
    <source>
        <dbReference type="ARBA" id="ARBA00022801"/>
    </source>
</evidence>
<dbReference type="InterPro" id="IPR047187">
    <property type="entry name" value="SF1_C_Upf1"/>
</dbReference>
<dbReference type="VEuPathDB" id="GiardiaDB:SS50377_27199"/>
<dbReference type="GO" id="GO:0005694">
    <property type="term" value="C:chromosome"/>
    <property type="evidence" value="ECO:0007669"/>
    <property type="project" value="UniProtKB-ARBA"/>
</dbReference>
<dbReference type="GO" id="GO:0005524">
    <property type="term" value="F:ATP binding"/>
    <property type="evidence" value="ECO:0007669"/>
    <property type="project" value="UniProtKB-KW"/>
</dbReference>
<gene>
    <name evidence="7" type="ORF">SS50377_10811</name>
    <name evidence="8" type="ORF">SS50377_27199</name>
</gene>
<keyword evidence="9" id="KW-1185">Reference proteome</keyword>
<dbReference type="Pfam" id="PF13086">
    <property type="entry name" value="AAA_11"/>
    <property type="match status" value="1"/>
</dbReference>
<evidence type="ECO:0000256" key="5">
    <source>
        <dbReference type="PROSITE-ProRule" id="PRU01341"/>
    </source>
</evidence>
<name>V6LXI7_9EUKA</name>
<dbReference type="CDD" id="cd18808">
    <property type="entry name" value="SF1_C_Upf1"/>
    <property type="match status" value="1"/>
</dbReference>
<proteinExistence type="predicted"/>
<dbReference type="PROSITE" id="PS51997">
    <property type="entry name" value="UPF1_CH_RICH"/>
    <property type="match status" value="1"/>
</dbReference>
<dbReference type="InterPro" id="IPR018999">
    <property type="entry name" value="UPF1_CH/ZBD"/>
</dbReference>
<dbReference type="EMBL" id="KI545970">
    <property type="protein sequence ID" value="EST48963.1"/>
    <property type="molecule type" value="Genomic_DNA"/>
</dbReference>
<dbReference type="Gene3D" id="3.40.50.300">
    <property type="entry name" value="P-loop containing nucleotide triphosphate hydrolases"/>
    <property type="match status" value="2"/>
</dbReference>
<evidence type="ECO:0000256" key="1">
    <source>
        <dbReference type="ARBA" id="ARBA00022741"/>
    </source>
</evidence>
<accession>V6LXI7</accession>
<dbReference type="InterPro" id="IPR045055">
    <property type="entry name" value="DNA2/NAM7-like"/>
</dbReference>
<dbReference type="Pfam" id="PF13087">
    <property type="entry name" value="AAA_12"/>
    <property type="match status" value="1"/>
</dbReference>
<dbReference type="GO" id="GO:0005737">
    <property type="term" value="C:cytoplasm"/>
    <property type="evidence" value="ECO:0007669"/>
    <property type="project" value="InterPro"/>
</dbReference>
<evidence type="ECO:0000256" key="4">
    <source>
        <dbReference type="ARBA" id="ARBA00022840"/>
    </source>
</evidence>
<dbReference type="SUPFAM" id="SSF52540">
    <property type="entry name" value="P-loop containing nucleoside triphosphate hydrolases"/>
    <property type="match status" value="1"/>
</dbReference>
<keyword evidence="1" id="KW-0547">Nucleotide-binding</keyword>
<keyword evidence="2" id="KW-0378">Hydrolase</keyword>
<evidence type="ECO:0000313" key="7">
    <source>
        <dbReference type="EMBL" id="EST48963.1"/>
    </source>
</evidence>
<reference evidence="7 8" key="1">
    <citation type="journal article" date="2014" name="PLoS Genet.">
        <title>The Genome of Spironucleus salmonicida Highlights a Fish Pathogen Adapted to Fluctuating Environments.</title>
        <authorList>
            <person name="Xu F."/>
            <person name="Jerlstrom-Hultqvist J."/>
            <person name="Einarsson E."/>
            <person name="Astvaldsson A."/>
            <person name="Svard S.G."/>
            <person name="Andersson J.O."/>
        </authorList>
    </citation>
    <scope>NUCLEOTIDE SEQUENCE</scope>
    <source>
        <strain evidence="8">ATCC 50377</strain>
    </source>
</reference>
<dbReference type="GO" id="GO:0003724">
    <property type="term" value="F:RNA helicase activity"/>
    <property type="evidence" value="ECO:0007669"/>
    <property type="project" value="InterPro"/>
</dbReference>
<comment type="caution">
    <text evidence="5">Lacks conserved residue(s) required for the propagation of feature annotation.</text>
</comment>
<protein>
    <submittedName>
        <fullName evidence="8">DNA helicase</fullName>
    </submittedName>
    <submittedName>
        <fullName evidence="7">Nonsense-ediated mRNA decay protein</fullName>
    </submittedName>
</protein>
<dbReference type="AlphaFoldDB" id="V6LXI7"/>
<dbReference type="PANTHER" id="PTHR10887">
    <property type="entry name" value="DNA2/NAM7 HELICASE FAMILY"/>
    <property type="match status" value="1"/>
</dbReference>
<dbReference type="InterPro" id="IPR041677">
    <property type="entry name" value="DNA2/NAM7_AAA_11"/>
</dbReference>
<dbReference type="FunFam" id="3.40.50.300:FF:000326">
    <property type="entry name" value="P-loop containing nucleoside triphosphate hydrolase"/>
    <property type="match status" value="1"/>
</dbReference>
<evidence type="ECO:0000313" key="9">
    <source>
        <dbReference type="Proteomes" id="UP000018208"/>
    </source>
</evidence>
<dbReference type="PANTHER" id="PTHR10887:SF495">
    <property type="entry name" value="HELICASE SENATAXIN ISOFORM X1-RELATED"/>
    <property type="match status" value="1"/>
</dbReference>
<dbReference type="GO" id="GO:0003723">
    <property type="term" value="F:RNA binding"/>
    <property type="evidence" value="ECO:0007669"/>
    <property type="project" value="InterPro"/>
</dbReference>
<dbReference type="GO" id="GO:0008270">
    <property type="term" value="F:zinc ion binding"/>
    <property type="evidence" value="ECO:0007669"/>
    <property type="project" value="InterPro"/>
</dbReference>
<dbReference type="Proteomes" id="UP000018208">
    <property type="component" value="Unassembled WGS sequence"/>
</dbReference>
<organism evidence="7">
    <name type="scientific">Spironucleus salmonicida</name>
    <dbReference type="NCBI Taxonomy" id="348837"/>
    <lineage>
        <taxon>Eukaryota</taxon>
        <taxon>Metamonada</taxon>
        <taxon>Diplomonadida</taxon>
        <taxon>Hexamitidae</taxon>
        <taxon>Hexamitinae</taxon>
        <taxon>Spironucleus</taxon>
    </lineage>
</organism>
<keyword evidence="4" id="KW-0067">ATP-binding</keyword>
<keyword evidence="3 8" id="KW-0347">Helicase</keyword>
<dbReference type="EMBL" id="AUWU02000007">
    <property type="protein sequence ID" value="KAH0570906.1"/>
    <property type="molecule type" value="Genomic_DNA"/>
</dbReference>
<dbReference type="GO" id="GO:0000184">
    <property type="term" value="P:nuclear-transcribed mRNA catabolic process, nonsense-mediated decay"/>
    <property type="evidence" value="ECO:0007669"/>
    <property type="project" value="InterPro"/>
</dbReference>
<sequence length="899" mass="102541">MKCEYCDLTSKFLLARCTKCNLHFCNSQLNEKSISHILRHIKETSHTSFEFPYKGIPCCKDCGRENIVSLYKDIDESYLCRNHKTEDSFSVISKNKVLFLLGTPSKELIEEYKNLENLNETAVAKAHIKKIEQQLVCDVSDRQRELDLLNSQLFIIPQRFPQCGQDVKMVSNMPYLQFQFQQEIQDGAIIIEDELLVAVNNPTLQQKINSLATKIFTYSDFMIKALKVEFLTKDIQIEQGKQLLSTTAVQFRTKDGQLFEAFFSWPRYQRLCNQIIRPGDEICLEVQMAQGQVHILTGLIRSVDDTIIVKLYSAPPKVCLQVVIHEANKIELNSIKLSENATSIHNILFNDHDVFRADDDVIYSLKYSQTNFMMHLMISTIKYINFSSEINLKILKGEGDIQSLLKEAKCYIPQLDNVQNIITSVKADLDQVHCQYPNEYQTLAIKTALTNSISLIQGCPGGGKTYTSAILVLCLLKQYNDQQILCCTGSNIAADNIALFCHKVKANVLRIYAKSREEFNDQSVSPELKSISLHNIIRSNVRSNSYVNNNVISQDLNDSINQYFILNIFMSEENTGKYVYDAYKDLEEYEISKADVIISTCGAVNSDKIRLVKFAALILDESSQVLEVESIMPISIVPKHFILVGDQNQLGPVVEGTNAKASQFGRSLYQRFINLGIKPIRLLQQYRMHPGLLEFPNEQFYYGQIKSVVDINQRTFKTNSCQPIITKKFPPNFPSLFWSLQSEESQDSSMSYYNNVEADSVLSMIQQLLIEYKINQQNIGIITPYAAQQSLLKNQLVNYPQIEVNSVDGFQGREKDVIIFSAVRSNDKDLIGFLHQKNRVNVAFTRARNMFIIIGNATHLSKPKGIWRDVIQFYQDKSALFVGTQITMLTLASTQTIQE</sequence>
<reference evidence="8" key="2">
    <citation type="submission" date="2020-12" db="EMBL/GenBank/DDBJ databases">
        <title>New Spironucleus salmonicida genome in near-complete chromosomes.</title>
        <authorList>
            <person name="Xu F."/>
            <person name="Kurt Z."/>
            <person name="Jimenez-Gonzalez A."/>
            <person name="Astvaldsson A."/>
            <person name="Andersson J.O."/>
            <person name="Svard S.G."/>
        </authorList>
    </citation>
    <scope>NUCLEOTIDE SEQUENCE</scope>
    <source>
        <strain evidence="8">ATCC 50377</strain>
    </source>
</reference>
<dbReference type="InterPro" id="IPR041679">
    <property type="entry name" value="DNA2/NAM7-like_C"/>
</dbReference>
<dbReference type="Pfam" id="PF09416">
    <property type="entry name" value="UPF1_Zn_bind"/>
    <property type="match status" value="1"/>
</dbReference>
<evidence type="ECO:0000313" key="8">
    <source>
        <dbReference type="EMBL" id="KAH0570906.1"/>
    </source>
</evidence>
<dbReference type="GO" id="GO:0016787">
    <property type="term" value="F:hydrolase activity"/>
    <property type="evidence" value="ECO:0007669"/>
    <property type="project" value="UniProtKB-KW"/>
</dbReference>
<dbReference type="InterPro" id="IPR027417">
    <property type="entry name" value="P-loop_NTPase"/>
</dbReference>
<evidence type="ECO:0000259" key="6">
    <source>
        <dbReference type="PROSITE" id="PS51997"/>
    </source>
</evidence>